<feature type="transmembrane region" description="Helical" evidence="14">
    <location>
        <begin position="97"/>
        <end position="115"/>
    </location>
</feature>
<dbReference type="AlphaFoldDB" id="A0AA40MFK0"/>
<dbReference type="Pfam" id="PF01312">
    <property type="entry name" value="Bac_export_2"/>
    <property type="match status" value="1"/>
</dbReference>
<proteinExistence type="inferred from homology"/>
<keyword evidence="4" id="KW-0813">Transport</keyword>
<sequence length="379" mass="41612">MANQDSGDKSEKATPQKLRNARRQGQIARSRDLSTAIGVLVSLKMLVLLAPSWLAEFRALFLLELVDVTGDGALANAWSVALPVSIALFLKMIAPFFVVPLCVVLGSLLPGGWILSGAQLKPKFSRLNPMTNLGRLVSARHYGTFALSLLKALALIAMLAYLSATTLAAFLRLQHLPLQEALTRGFGLTLDGALALAAVMLVFALADVPFQRFVFLRGQRMTKQEVKDEHKNAEGRPEVRSRIRQLQRQAAQRVLSKTVPSADVVVVNPTHYAVALKYDTNRAEAPFVIAKGVDDMALAIRRIAQEHGVEVLSLPPLARAIYDTSQVNQQIPAALYRAVAQVLTYVLQLKAFRQGRRGLRPERPTDVAIPDFLDRTRPS</sequence>
<reference evidence="15 16" key="1">
    <citation type="submission" date="2014-08" db="EMBL/GenBank/DDBJ databases">
        <authorList>
            <person name="Bunnell A."/>
            <person name="Chain P.S."/>
            <person name="Chertkov O."/>
            <person name="Currie B.J."/>
            <person name="Daligault H.E."/>
            <person name="Davenport K.W."/>
            <person name="Davis C."/>
            <person name="Gleasner C.D."/>
            <person name="Johnson S.L."/>
            <person name="Kaestli M."/>
            <person name="Koren S."/>
            <person name="Kunde Y.A."/>
            <person name="Mayo M."/>
            <person name="McMurry K.K."/>
            <person name="Price E.P."/>
            <person name="Reitenga K.G."/>
            <person name="Robison R."/>
            <person name="Rosovitz M.J."/>
            <person name="Sarovich D.S."/>
            <person name="Teshima H."/>
        </authorList>
    </citation>
    <scope>NUCLEOTIDE SEQUENCE [LARGE SCALE GENOMIC DNA]</scope>
    <source>
        <strain evidence="15 16">MSHR44</strain>
    </source>
</reference>
<dbReference type="GO" id="GO:0009306">
    <property type="term" value="P:protein secretion"/>
    <property type="evidence" value="ECO:0007669"/>
    <property type="project" value="InterPro"/>
</dbReference>
<name>A0AA40MFK0_BURPE</name>
<evidence type="ECO:0000256" key="8">
    <source>
        <dbReference type="ARBA" id="ARBA00022927"/>
    </source>
</evidence>
<feature type="transmembrane region" description="Helical" evidence="14">
    <location>
        <begin position="152"/>
        <end position="173"/>
    </location>
</feature>
<dbReference type="FunFam" id="3.40.1690.10:FF:000001">
    <property type="entry name" value="Flagellar biosynthetic protein FlhB"/>
    <property type="match status" value="1"/>
</dbReference>
<dbReference type="PRINTS" id="PR00950">
    <property type="entry name" value="TYPE3IMSPROT"/>
</dbReference>
<evidence type="ECO:0000256" key="9">
    <source>
        <dbReference type="ARBA" id="ARBA00022989"/>
    </source>
</evidence>
<dbReference type="GO" id="GO:0044781">
    <property type="term" value="P:bacterial-type flagellum organization"/>
    <property type="evidence" value="ECO:0007669"/>
    <property type="project" value="UniProtKB-KW"/>
</dbReference>
<evidence type="ECO:0000313" key="16">
    <source>
        <dbReference type="Proteomes" id="UP000030475"/>
    </source>
</evidence>
<dbReference type="PANTHER" id="PTHR30531">
    <property type="entry name" value="FLAGELLAR BIOSYNTHETIC PROTEIN FLHB"/>
    <property type="match status" value="1"/>
</dbReference>
<keyword evidence="8" id="KW-0653">Protein transport</keyword>
<comment type="similarity">
    <text evidence="2">Belongs to the type III secretion exporter family.</text>
</comment>
<evidence type="ECO:0000256" key="11">
    <source>
        <dbReference type="ARBA" id="ARBA00023225"/>
    </source>
</evidence>
<organism evidence="15 16">
    <name type="scientific">Burkholderia pseudomallei</name>
    <name type="common">Pseudomonas pseudomallei</name>
    <dbReference type="NCBI Taxonomy" id="28450"/>
    <lineage>
        <taxon>Bacteria</taxon>
        <taxon>Pseudomonadati</taxon>
        <taxon>Pseudomonadota</taxon>
        <taxon>Betaproteobacteria</taxon>
        <taxon>Burkholderiales</taxon>
        <taxon>Burkholderiaceae</taxon>
        <taxon>Burkholderia</taxon>
        <taxon>pseudomallei group</taxon>
    </lineage>
</organism>
<keyword evidence="5" id="KW-1003">Cell membrane</keyword>
<feature type="transmembrane region" description="Helical" evidence="14">
    <location>
        <begin position="185"/>
        <end position="206"/>
    </location>
</feature>
<keyword evidence="10 14" id="KW-0472">Membrane</keyword>
<evidence type="ECO:0000256" key="12">
    <source>
        <dbReference type="ARBA" id="ARBA00025078"/>
    </source>
</evidence>
<dbReference type="Gene3D" id="3.40.1690.10">
    <property type="entry name" value="secretion proteins EscU"/>
    <property type="match status" value="1"/>
</dbReference>
<evidence type="ECO:0000256" key="6">
    <source>
        <dbReference type="ARBA" id="ARBA00022692"/>
    </source>
</evidence>
<dbReference type="PANTHER" id="PTHR30531:SF12">
    <property type="entry name" value="FLAGELLAR BIOSYNTHETIC PROTEIN FLHB"/>
    <property type="match status" value="1"/>
</dbReference>
<evidence type="ECO:0000256" key="10">
    <source>
        <dbReference type="ARBA" id="ARBA00023136"/>
    </source>
</evidence>
<dbReference type="Gene3D" id="6.10.250.2080">
    <property type="match status" value="1"/>
</dbReference>
<dbReference type="InterPro" id="IPR006135">
    <property type="entry name" value="T3SS_substrate_exporter"/>
</dbReference>
<gene>
    <name evidence="15" type="ORF">Y036_4984</name>
</gene>
<keyword evidence="6 14" id="KW-0812">Transmembrane</keyword>
<feature type="transmembrane region" description="Helical" evidence="14">
    <location>
        <begin position="33"/>
        <end position="53"/>
    </location>
</feature>
<dbReference type="GO" id="GO:0005886">
    <property type="term" value="C:plasma membrane"/>
    <property type="evidence" value="ECO:0007669"/>
    <property type="project" value="UniProtKB-SubCell"/>
</dbReference>
<evidence type="ECO:0000256" key="2">
    <source>
        <dbReference type="ARBA" id="ARBA00010690"/>
    </source>
</evidence>
<dbReference type="EMBL" id="JQIM01000009">
    <property type="protein sequence ID" value="KGX10674.1"/>
    <property type="molecule type" value="Genomic_DNA"/>
</dbReference>
<comment type="function">
    <text evidence="12">Required for formation of the rod structure in the basal body of the flagellar apparatus. Together with FliI and FliH, may constitute the export apparatus of flagellin.</text>
</comment>
<keyword evidence="7" id="KW-1005">Bacterial flagellum biogenesis</keyword>
<keyword evidence="9 14" id="KW-1133">Transmembrane helix</keyword>
<evidence type="ECO:0000313" key="15">
    <source>
        <dbReference type="EMBL" id="KGX10674.1"/>
    </source>
</evidence>
<evidence type="ECO:0000256" key="4">
    <source>
        <dbReference type="ARBA" id="ARBA00022448"/>
    </source>
</evidence>
<comment type="caution">
    <text evidence="15">The sequence shown here is derived from an EMBL/GenBank/DDBJ whole genome shotgun (WGS) entry which is preliminary data.</text>
</comment>
<dbReference type="Proteomes" id="UP000030475">
    <property type="component" value="Unassembled WGS sequence"/>
</dbReference>
<feature type="region of interest" description="Disordered" evidence="13">
    <location>
        <begin position="1"/>
        <end position="26"/>
    </location>
</feature>
<evidence type="ECO:0000256" key="14">
    <source>
        <dbReference type="SAM" id="Phobius"/>
    </source>
</evidence>
<evidence type="ECO:0000256" key="1">
    <source>
        <dbReference type="ARBA" id="ARBA00004651"/>
    </source>
</evidence>
<feature type="compositionally biased region" description="Basic and acidic residues" evidence="13">
    <location>
        <begin position="1"/>
        <end position="14"/>
    </location>
</feature>
<dbReference type="RefSeq" id="WP_004538910.1">
    <property type="nucleotide sequence ID" value="NZ_CM007659.1"/>
</dbReference>
<evidence type="ECO:0000256" key="13">
    <source>
        <dbReference type="SAM" id="MobiDB-lite"/>
    </source>
</evidence>
<dbReference type="SUPFAM" id="SSF160544">
    <property type="entry name" value="EscU C-terminal domain-like"/>
    <property type="match status" value="1"/>
</dbReference>
<keyword evidence="11" id="KW-1006">Bacterial flagellum protein export</keyword>
<comment type="subcellular location">
    <subcellularLocation>
        <location evidence="1">Cell membrane</location>
        <topology evidence="1">Multi-pass membrane protein</topology>
    </subcellularLocation>
</comment>
<evidence type="ECO:0000256" key="7">
    <source>
        <dbReference type="ARBA" id="ARBA00022795"/>
    </source>
</evidence>
<evidence type="ECO:0000256" key="5">
    <source>
        <dbReference type="ARBA" id="ARBA00022475"/>
    </source>
</evidence>
<accession>A0AA40MFK0</accession>
<evidence type="ECO:0000256" key="3">
    <source>
        <dbReference type="ARBA" id="ARBA00021622"/>
    </source>
</evidence>
<protein>
    <recommendedName>
        <fullName evidence="3">Flagellar biosynthetic protein FlhB</fullName>
    </recommendedName>
</protein>
<dbReference type="InterPro" id="IPR029025">
    <property type="entry name" value="T3SS_substrate_exporter_C"/>
</dbReference>